<organism evidence="6 7">
    <name type="scientific">Spirosoma profusum</name>
    <dbReference type="NCBI Taxonomy" id="2771354"/>
    <lineage>
        <taxon>Bacteria</taxon>
        <taxon>Pseudomonadati</taxon>
        <taxon>Bacteroidota</taxon>
        <taxon>Cytophagia</taxon>
        <taxon>Cytophagales</taxon>
        <taxon>Cytophagaceae</taxon>
        <taxon>Spirosoma</taxon>
    </lineage>
</organism>
<keyword evidence="3" id="KW-0274">FAD</keyword>
<evidence type="ECO:0000256" key="1">
    <source>
        <dbReference type="ARBA" id="ARBA00001974"/>
    </source>
</evidence>
<dbReference type="GO" id="GO:0008115">
    <property type="term" value="F:sarcosine oxidase activity"/>
    <property type="evidence" value="ECO:0007669"/>
    <property type="project" value="TreeGrafter"/>
</dbReference>
<dbReference type="AlphaFoldDB" id="A0A927AV43"/>
<dbReference type="RefSeq" id="WP_190891991.1">
    <property type="nucleotide sequence ID" value="NZ_JACWZY010000041.1"/>
</dbReference>
<feature type="domain" description="FAD dependent oxidoreductase" evidence="5">
    <location>
        <begin position="4"/>
        <end position="366"/>
    </location>
</feature>
<dbReference type="GO" id="GO:0050131">
    <property type="term" value="F:N-methyl-L-amino-acid oxidase activity"/>
    <property type="evidence" value="ECO:0007669"/>
    <property type="project" value="UniProtKB-EC"/>
</dbReference>
<dbReference type="GO" id="GO:0050660">
    <property type="term" value="F:flavin adenine dinucleotide binding"/>
    <property type="evidence" value="ECO:0007669"/>
    <property type="project" value="InterPro"/>
</dbReference>
<dbReference type="NCBIfam" id="NF008425">
    <property type="entry name" value="PRK11259.1"/>
    <property type="match status" value="1"/>
</dbReference>
<evidence type="ECO:0000256" key="3">
    <source>
        <dbReference type="ARBA" id="ARBA00022827"/>
    </source>
</evidence>
<dbReference type="EC" id="1.5.3.2" evidence="6"/>
<protein>
    <submittedName>
        <fullName evidence="6">N-methyl-L-tryptophan oxidase</fullName>
        <ecNumber evidence="6">1.5.3.2</ecNumber>
    </submittedName>
</protein>
<keyword evidence="2" id="KW-0285">Flavoprotein</keyword>
<dbReference type="InterPro" id="IPR045170">
    <property type="entry name" value="MTOX"/>
</dbReference>
<accession>A0A927AV43</accession>
<keyword evidence="7" id="KW-1185">Reference proteome</keyword>
<proteinExistence type="predicted"/>
<dbReference type="SUPFAM" id="SSF51905">
    <property type="entry name" value="FAD/NAD(P)-binding domain"/>
    <property type="match status" value="1"/>
</dbReference>
<keyword evidence="4 6" id="KW-0560">Oxidoreductase</keyword>
<dbReference type="InterPro" id="IPR006076">
    <property type="entry name" value="FAD-dep_OxRdtase"/>
</dbReference>
<dbReference type="Gene3D" id="3.30.9.10">
    <property type="entry name" value="D-Amino Acid Oxidase, subunit A, domain 2"/>
    <property type="match status" value="1"/>
</dbReference>
<dbReference type="Gene3D" id="3.50.50.60">
    <property type="entry name" value="FAD/NAD(P)-binding domain"/>
    <property type="match status" value="1"/>
</dbReference>
<evidence type="ECO:0000313" key="7">
    <source>
        <dbReference type="Proteomes" id="UP000598820"/>
    </source>
</evidence>
<dbReference type="Pfam" id="PF01266">
    <property type="entry name" value="DAO"/>
    <property type="match status" value="1"/>
</dbReference>
<dbReference type="SUPFAM" id="SSF54373">
    <property type="entry name" value="FAD-linked reductases, C-terminal domain"/>
    <property type="match status" value="1"/>
</dbReference>
<dbReference type="InterPro" id="IPR036188">
    <property type="entry name" value="FAD/NAD-bd_sf"/>
</dbReference>
<dbReference type="EMBL" id="JACWZY010000041">
    <property type="protein sequence ID" value="MBD2704982.1"/>
    <property type="molecule type" value="Genomic_DNA"/>
</dbReference>
<comment type="caution">
    <text evidence="6">The sequence shown here is derived from an EMBL/GenBank/DDBJ whole genome shotgun (WGS) entry which is preliminary data.</text>
</comment>
<gene>
    <name evidence="6" type="primary">solA</name>
    <name evidence="6" type="ORF">IC229_30415</name>
</gene>
<dbReference type="Proteomes" id="UP000598820">
    <property type="component" value="Unassembled WGS sequence"/>
</dbReference>
<dbReference type="PANTHER" id="PTHR10961:SF7">
    <property type="entry name" value="FAD DEPENDENT OXIDOREDUCTASE DOMAIN-CONTAINING PROTEIN"/>
    <property type="match status" value="1"/>
</dbReference>
<evidence type="ECO:0000259" key="5">
    <source>
        <dbReference type="Pfam" id="PF01266"/>
    </source>
</evidence>
<evidence type="ECO:0000313" key="6">
    <source>
        <dbReference type="EMBL" id="MBD2704982.1"/>
    </source>
</evidence>
<dbReference type="PANTHER" id="PTHR10961">
    <property type="entry name" value="PEROXISOMAL SARCOSINE OXIDASE"/>
    <property type="match status" value="1"/>
</dbReference>
<evidence type="ECO:0000256" key="4">
    <source>
        <dbReference type="ARBA" id="ARBA00023002"/>
    </source>
</evidence>
<name>A0A927AV43_9BACT</name>
<comment type="cofactor">
    <cofactor evidence="1">
        <name>FAD</name>
        <dbReference type="ChEBI" id="CHEBI:57692"/>
    </cofactor>
</comment>
<evidence type="ECO:0000256" key="2">
    <source>
        <dbReference type="ARBA" id="ARBA00022630"/>
    </source>
</evidence>
<reference evidence="6" key="1">
    <citation type="submission" date="2020-09" db="EMBL/GenBank/DDBJ databases">
        <authorList>
            <person name="Kim M.K."/>
        </authorList>
    </citation>
    <scope>NUCLEOTIDE SEQUENCE</scope>
    <source>
        <strain evidence="6">BT702</strain>
    </source>
</reference>
<sequence>MILDAIVTGLGAMGSAALYQLSRQTPNVAGIDQFDPPHTLGSTHGDTRITRQAIGEGLHFVPLTLRSYQIWRALEQLSGEELLTITGGLFVGQRDSSVRTRNKSGWLTTTIEAAERFGIDHRILDTETLRQEFPQFQFQPNEVGYYEQEAGFLKPERCIAVQLDQARKNGASVHTQERMVSFESTVDGVIVRTDKATYQTRKLILTTGSWITESLRNTPCADLLRVYRQVLYWFDIQGEYDQFTPDKLPIFILNDRGVYGFPAINGPEGGLKVATETFEHTTLPDDVNRTVSNLEIQKMYEQYVAPNFVGIGPSCVKSVVCLYTMTPNGDFIIDHYPNNPDVLLASACSGHGFKHSAAVGQILSDLALQGRTEFDIKPFQLTNFSSFTT</sequence>